<dbReference type="EMBL" id="DVNC01000051">
    <property type="protein sequence ID" value="HIU53943.1"/>
    <property type="molecule type" value="Genomic_DNA"/>
</dbReference>
<dbReference type="Proteomes" id="UP000824107">
    <property type="component" value="Unassembled WGS sequence"/>
</dbReference>
<reference evidence="1" key="2">
    <citation type="journal article" date="2021" name="PeerJ">
        <title>Extensive microbial diversity within the chicken gut microbiome revealed by metagenomics and culture.</title>
        <authorList>
            <person name="Gilroy R."/>
            <person name="Ravi A."/>
            <person name="Getino M."/>
            <person name="Pursley I."/>
            <person name="Horton D.L."/>
            <person name="Alikhan N.F."/>
            <person name="Baker D."/>
            <person name="Gharbi K."/>
            <person name="Hall N."/>
            <person name="Watson M."/>
            <person name="Adriaenssens E.M."/>
            <person name="Foster-Nyarko E."/>
            <person name="Jarju S."/>
            <person name="Secka A."/>
            <person name="Antonio M."/>
            <person name="Oren A."/>
            <person name="Chaudhuri R.R."/>
            <person name="La Ragione R."/>
            <person name="Hildebrand F."/>
            <person name="Pallen M.J."/>
        </authorList>
    </citation>
    <scope>NUCLEOTIDE SEQUENCE</scope>
    <source>
        <strain evidence="1">ChiW3-316</strain>
    </source>
</reference>
<evidence type="ECO:0000313" key="1">
    <source>
        <dbReference type="EMBL" id="HIU53943.1"/>
    </source>
</evidence>
<organism evidence="1 2">
    <name type="scientific">Candidatus Scatocola faecipullorum</name>
    <dbReference type="NCBI Taxonomy" id="2840917"/>
    <lineage>
        <taxon>Bacteria</taxon>
        <taxon>Pseudomonadati</taxon>
        <taxon>Pseudomonadota</taxon>
        <taxon>Alphaproteobacteria</taxon>
        <taxon>Rhodospirillales</taxon>
        <taxon>Rhodospirillaceae</taxon>
        <taxon>Rhodospirillaceae incertae sedis</taxon>
        <taxon>Candidatus Scatocola</taxon>
    </lineage>
</organism>
<protein>
    <submittedName>
        <fullName evidence="1">Uncharacterized protein</fullName>
    </submittedName>
</protein>
<evidence type="ECO:0000313" key="2">
    <source>
        <dbReference type="Proteomes" id="UP000824107"/>
    </source>
</evidence>
<gene>
    <name evidence="1" type="ORF">IAD20_07685</name>
</gene>
<name>A0A9D1M5I2_9PROT</name>
<accession>A0A9D1M5I2</accession>
<sequence length="176" mass="20423">MKQVLFKLKRRVVLFKETAQMILNQAEFSEVKPWLDLLSAEMGTDFAAEWKLQKLPRNSEQIWLTVRHFLKKEILRIGSALQVMCKENRPQDIRDEDVFIFAELCSELGHLAVYLQSPEVDEKLTDVAEGWISLLVPPRGRVRFSKEALSILFASIMEFKGMGCVELQKHNYNPLN</sequence>
<dbReference type="AlphaFoldDB" id="A0A9D1M5I2"/>
<proteinExistence type="predicted"/>
<reference evidence="1" key="1">
    <citation type="submission" date="2020-10" db="EMBL/GenBank/DDBJ databases">
        <authorList>
            <person name="Gilroy R."/>
        </authorList>
    </citation>
    <scope>NUCLEOTIDE SEQUENCE</scope>
    <source>
        <strain evidence="1">ChiW3-316</strain>
    </source>
</reference>
<comment type="caution">
    <text evidence="1">The sequence shown here is derived from an EMBL/GenBank/DDBJ whole genome shotgun (WGS) entry which is preliminary data.</text>
</comment>